<keyword evidence="2" id="KW-0813">Transport</keyword>
<dbReference type="RefSeq" id="XP_013327809.1">
    <property type="nucleotide sequence ID" value="XM_013472355.1"/>
</dbReference>
<evidence type="ECO:0000256" key="1">
    <source>
        <dbReference type="ARBA" id="ARBA00004370"/>
    </source>
</evidence>
<keyword evidence="4" id="KW-0249">Electron transport</keyword>
<evidence type="ECO:0000256" key="6">
    <source>
        <dbReference type="ARBA" id="ARBA00023136"/>
    </source>
</evidence>
<gene>
    <name evidence="11" type="ORF">T310_4775</name>
</gene>
<evidence type="ECO:0000313" key="11">
    <source>
        <dbReference type="EMBL" id="KKA21197.1"/>
    </source>
</evidence>
<name>A0A0F4YSE9_RASE3</name>
<feature type="signal peptide" evidence="9">
    <location>
        <begin position="1"/>
        <end position="23"/>
    </location>
</feature>
<protein>
    <recommendedName>
        <fullName evidence="10">Cytochrome b561 domain-containing protein</fullName>
    </recommendedName>
</protein>
<accession>A0A0F4YSE9</accession>
<dbReference type="EMBL" id="LASV01000195">
    <property type="protein sequence ID" value="KKA21197.1"/>
    <property type="molecule type" value="Genomic_DNA"/>
</dbReference>
<feature type="transmembrane region" description="Helical" evidence="8">
    <location>
        <begin position="97"/>
        <end position="117"/>
    </location>
</feature>
<dbReference type="OrthoDB" id="19261at2759"/>
<dbReference type="STRING" id="1408163.A0A0F4YSE9"/>
<evidence type="ECO:0000256" key="4">
    <source>
        <dbReference type="ARBA" id="ARBA00022982"/>
    </source>
</evidence>
<feature type="chain" id="PRO_5002481840" description="Cytochrome b561 domain-containing protein" evidence="9">
    <location>
        <begin position="24"/>
        <end position="243"/>
    </location>
</feature>
<comment type="subcellular location">
    <subcellularLocation>
        <location evidence="1">Membrane</location>
    </subcellularLocation>
</comment>
<feature type="transmembrane region" description="Helical" evidence="8">
    <location>
        <begin position="200"/>
        <end position="221"/>
    </location>
</feature>
<keyword evidence="12" id="KW-1185">Reference proteome</keyword>
<dbReference type="SMART" id="SM00665">
    <property type="entry name" value="B561"/>
    <property type="match status" value="1"/>
</dbReference>
<dbReference type="GeneID" id="25317122"/>
<dbReference type="Proteomes" id="UP000053958">
    <property type="component" value="Unassembled WGS sequence"/>
</dbReference>
<evidence type="ECO:0000256" key="5">
    <source>
        <dbReference type="ARBA" id="ARBA00022989"/>
    </source>
</evidence>
<organism evidence="11 12">
    <name type="scientific">Rasamsonia emersonii (strain ATCC 16479 / CBS 393.64 / IMI 116815)</name>
    <dbReference type="NCBI Taxonomy" id="1408163"/>
    <lineage>
        <taxon>Eukaryota</taxon>
        <taxon>Fungi</taxon>
        <taxon>Dikarya</taxon>
        <taxon>Ascomycota</taxon>
        <taxon>Pezizomycotina</taxon>
        <taxon>Eurotiomycetes</taxon>
        <taxon>Eurotiomycetidae</taxon>
        <taxon>Eurotiales</taxon>
        <taxon>Trichocomaceae</taxon>
        <taxon>Rasamsonia</taxon>
    </lineage>
</organism>
<feature type="transmembrane region" description="Helical" evidence="8">
    <location>
        <begin position="62"/>
        <end position="85"/>
    </location>
</feature>
<reference evidence="11 12" key="1">
    <citation type="submission" date="2015-04" db="EMBL/GenBank/DDBJ databases">
        <authorList>
            <person name="Heijne W.H."/>
            <person name="Fedorova N.D."/>
            <person name="Nierman W.C."/>
            <person name="Vollebregt A.W."/>
            <person name="Zhao Z."/>
            <person name="Wu L."/>
            <person name="Kumar M."/>
            <person name="Stam H."/>
            <person name="van den Berg M.A."/>
            <person name="Pel H.J."/>
        </authorList>
    </citation>
    <scope>NUCLEOTIDE SEQUENCE [LARGE SCALE GENOMIC DNA]</scope>
    <source>
        <strain evidence="11 12">CBS 393.64</strain>
    </source>
</reference>
<dbReference type="PANTHER" id="PTHR47797:SF1">
    <property type="entry name" value="CYTOCHROME B561 DOMAIN-CONTAINING PROTEIN-RELATED"/>
    <property type="match status" value="1"/>
</dbReference>
<proteinExistence type="predicted"/>
<dbReference type="CDD" id="cd08760">
    <property type="entry name" value="Cyt_b561_FRRS1_like"/>
    <property type="match status" value="1"/>
</dbReference>
<keyword evidence="6 8" id="KW-0472">Membrane</keyword>
<evidence type="ECO:0000256" key="7">
    <source>
        <dbReference type="SAM" id="MobiDB-lite"/>
    </source>
</evidence>
<feature type="domain" description="Cytochrome b561" evidence="10">
    <location>
        <begin position="27"/>
        <end position="228"/>
    </location>
</feature>
<keyword evidence="5 8" id="KW-1133">Transmembrane helix</keyword>
<evidence type="ECO:0000256" key="2">
    <source>
        <dbReference type="ARBA" id="ARBA00022448"/>
    </source>
</evidence>
<dbReference type="PANTHER" id="PTHR47797">
    <property type="entry name" value="DEHYDROGENASE, PUTATIVE (AFU_ORTHOLOGUE AFUA_8G05805)-RELATED"/>
    <property type="match status" value="1"/>
</dbReference>
<dbReference type="Pfam" id="PF03188">
    <property type="entry name" value="Cytochrom_B561"/>
    <property type="match status" value="1"/>
</dbReference>
<feature type="region of interest" description="Disordered" evidence="7">
    <location>
        <begin position="23"/>
        <end position="43"/>
    </location>
</feature>
<comment type="caution">
    <text evidence="11">The sequence shown here is derived from an EMBL/GenBank/DDBJ whole genome shotgun (WGS) entry which is preliminary data.</text>
</comment>
<dbReference type="AlphaFoldDB" id="A0A0F4YSE9"/>
<evidence type="ECO:0000259" key="10">
    <source>
        <dbReference type="PROSITE" id="PS50939"/>
    </source>
</evidence>
<evidence type="ECO:0000256" key="8">
    <source>
        <dbReference type="SAM" id="Phobius"/>
    </source>
</evidence>
<feature type="transmembrane region" description="Helical" evidence="8">
    <location>
        <begin position="168"/>
        <end position="188"/>
    </location>
</feature>
<evidence type="ECO:0000256" key="9">
    <source>
        <dbReference type="SAM" id="SignalP"/>
    </source>
</evidence>
<dbReference type="Gene3D" id="1.20.120.1770">
    <property type="match status" value="1"/>
</dbReference>
<evidence type="ECO:0000313" key="12">
    <source>
        <dbReference type="Proteomes" id="UP000053958"/>
    </source>
</evidence>
<feature type="transmembrane region" description="Helical" evidence="8">
    <location>
        <begin position="129"/>
        <end position="148"/>
    </location>
</feature>
<keyword evidence="9" id="KW-0732">Signal</keyword>
<sequence>MGILSSARLALLQAIGLVALASSSPPPQSHPSIPTTDSISSSSTDLTKRHLSYTTLNTYRKAHGIIMALCFAVLFPAFALTLYMVPYSKTASRIHAPLQLLTLALAITGLGLGIQIAQSFHLLHEEHPVIGLVVVVYMVACQPLMGYLQHRHFVKRRNSSVFGHLHRWIGRAMLVLGVVNGGLGLKIARKEAGDQGASRGVVIAYGVVAGVVGVVYLVVVLGSNFVKSRRSAGSKEKHTASSA</sequence>
<dbReference type="InterPro" id="IPR006593">
    <property type="entry name" value="Cyt_b561/ferric_Rdtase_TM"/>
</dbReference>
<feature type="compositionally biased region" description="Low complexity" evidence="7">
    <location>
        <begin position="30"/>
        <end position="43"/>
    </location>
</feature>
<keyword evidence="3 8" id="KW-0812">Transmembrane</keyword>
<dbReference type="PROSITE" id="PS50939">
    <property type="entry name" value="CYTOCHROME_B561"/>
    <property type="match status" value="1"/>
</dbReference>
<dbReference type="GO" id="GO:0016020">
    <property type="term" value="C:membrane"/>
    <property type="evidence" value="ECO:0007669"/>
    <property type="project" value="UniProtKB-SubCell"/>
</dbReference>
<evidence type="ECO:0000256" key="3">
    <source>
        <dbReference type="ARBA" id="ARBA00022692"/>
    </source>
</evidence>